<keyword evidence="2" id="KW-1185">Reference proteome</keyword>
<comment type="caution">
    <text evidence="1">The sequence shown here is derived from an EMBL/GenBank/DDBJ whole genome shotgun (WGS) entry which is preliminary data.</text>
</comment>
<reference evidence="1" key="1">
    <citation type="submission" date="2018-11" db="EMBL/GenBank/DDBJ databases">
        <authorList>
            <consortium name="Pathogen Informatics"/>
        </authorList>
    </citation>
    <scope>NUCLEOTIDE SEQUENCE</scope>
</reference>
<name>A0A3S5FBW0_9PLAT</name>
<proteinExistence type="predicted"/>
<evidence type="ECO:0000313" key="1">
    <source>
        <dbReference type="EMBL" id="VEL08629.1"/>
    </source>
</evidence>
<protein>
    <submittedName>
        <fullName evidence="1">Uncharacterized protein</fullName>
    </submittedName>
</protein>
<organism evidence="1 2">
    <name type="scientific">Protopolystoma xenopodis</name>
    <dbReference type="NCBI Taxonomy" id="117903"/>
    <lineage>
        <taxon>Eukaryota</taxon>
        <taxon>Metazoa</taxon>
        <taxon>Spiralia</taxon>
        <taxon>Lophotrochozoa</taxon>
        <taxon>Platyhelminthes</taxon>
        <taxon>Monogenea</taxon>
        <taxon>Polyopisthocotylea</taxon>
        <taxon>Polystomatidea</taxon>
        <taxon>Polystomatidae</taxon>
        <taxon>Protopolystoma</taxon>
    </lineage>
</organism>
<accession>A0A3S5FBW0</accession>
<dbReference type="Proteomes" id="UP000784294">
    <property type="component" value="Unassembled WGS sequence"/>
</dbReference>
<gene>
    <name evidence="1" type="ORF">PXEA_LOCUS2069</name>
</gene>
<sequence>MLYSGLGISKKTPHLSVDRTKDISELLLIIWHSLAPLLTDQDELAPHCFTTFVAALAIDNSNRLRLSSVTLPVSEMCIIVDRPYLAVKNSPLWKASKLGYSNPQPQSNNHHAQYLRLLESSQTNTPPGNRYLEAQMPDQLFIEQKNLENVVADAQRLVAGLVTDANYIIRYGRELTFHLNSCSPPSILANSSLSSLSSTSSFSYLKNQPLSTLSSQIMYIARPNWADKRLAIRSPLNLLIPFPHCIKVLPQKHCRHDWLPWQRLALVGGLFGFLETMETVYRSRPGLQLFTKLAALLPPVEIPLSVLHGEEHSSDEKVEILSSSSKSIADFFELSFLEAIESRGMVPDVPIINMLILRRSRARLPSYDLLNKLTLHGFSPDSVTWGCLAQACYTTSSVRQILKTYSVWAKKMKTQGPDLRCEDISTSCVLSFFATLLSYTGFNWNAKAVILETMIYGIFSDVWRQRNNKDILTDMLKRTVSIQSKAQNNNVVRKTGLKGLNPEPILPNNRIVVALESDITRFRVLLSKKLVPRG</sequence>
<evidence type="ECO:0000313" key="2">
    <source>
        <dbReference type="Proteomes" id="UP000784294"/>
    </source>
</evidence>
<dbReference type="OrthoDB" id="185373at2759"/>
<dbReference type="AlphaFoldDB" id="A0A3S5FBW0"/>
<dbReference type="EMBL" id="CAAALY010004396">
    <property type="protein sequence ID" value="VEL08629.1"/>
    <property type="molecule type" value="Genomic_DNA"/>
</dbReference>